<dbReference type="InterPro" id="IPR011711">
    <property type="entry name" value="GntR_C"/>
</dbReference>
<evidence type="ECO:0000313" key="6">
    <source>
        <dbReference type="Proteomes" id="UP001144805"/>
    </source>
</evidence>
<keyword evidence="3" id="KW-0804">Transcription</keyword>
<evidence type="ECO:0000256" key="1">
    <source>
        <dbReference type="ARBA" id="ARBA00023015"/>
    </source>
</evidence>
<dbReference type="GO" id="GO:0003700">
    <property type="term" value="F:DNA-binding transcription factor activity"/>
    <property type="evidence" value="ECO:0007669"/>
    <property type="project" value="InterPro"/>
</dbReference>
<evidence type="ECO:0000256" key="2">
    <source>
        <dbReference type="ARBA" id="ARBA00023125"/>
    </source>
</evidence>
<dbReference type="PANTHER" id="PTHR43537:SF24">
    <property type="entry name" value="GLUCONATE OPERON TRANSCRIPTIONAL REPRESSOR"/>
    <property type="match status" value="1"/>
</dbReference>
<keyword evidence="2" id="KW-0238">DNA-binding</keyword>
<keyword evidence="1" id="KW-0805">Transcription regulation</keyword>
<dbReference type="PROSITE" id="PS50949">
    <property type="entry name" value="HTH_GNTR"/>
    <property type="match status" value="1"/>
</dbReference>
<dbReference type="SMART" id="SM00895">
    <property type="entry name" value="FCD"/>
    <property type="match status" value="1"/>
</dbReference>
<protein>
    <submittedName>
        <fullName evidence="5">GntR family transcriptional regulator</fullName>
    </submittedName>
</protein>
<evidence type="ECO:0000256" key="3">
    <source>
        <dbReference type="ARBA" id="ARBA00023163"/>
    </source>
</evidence>
<accession>A0A9X3E955</accession>
<dbReference type="RefSeq" id="WP_266338061.1">
    <property type="nucleotide sequence ID" value="NZ_JAPKNK010000002.1"/>
</dbReference>
<sequence length="242" mass="26986">MKSTDLHQKSLATRVFEIVRNAIVVGEFAPGSLHSVQEIAEKLNVSRTPVREAMLKLEELGMISFERNRGARILETTVHDLEEIFSLRVLLEVPAAYRAAMRITPPELRKLRQSLDEVQEAYKSTSTNVRAHLEPDARFHRSIALISGSRRLAGILDNLFDQQMIAGGTSGGFTREMDSIYRDHERIYEEIARQNPNGAAAAMRDHLVTSVRALVEKETGDAEAGTVFGPLYVDVLSLNTEG</sequence>
<evidence type="ECO:0000313" key="5">
    <source>
        <dbReference type="EMBL" id="MCX5569110.1"/>
    </source>
</evidence>
<dbReference type="InterPro" id="IPR000524">
    <property type="entry name" value="Tscrpt_reg_HTH_GntR"/>
</dbReference>
<dbReference type="GO" id="GO:0003677">
    <property type="term" value="F:DNA binding"/>
    <property type="evidence" value="ECO:0007669"/>
    <property type="project" value="UniProtKB-KW"/>
</dbReference>
<comment type="caution">
    <text evidence="5">The sequence shown here is derived from an EMBL/GenBank/DDBJ whole genome shotgun (WGS) entry which is preliminary data.</text>
</comment>
<dbReference type="InterPro" id="IPR008920">
    <property type="entry name" value="TF_FadR/GntR_C"/>
</dbReference>
<dbReference type="Gene3D" id="1.10.10.10">
    <property type="entry name" value="Winged helix-like DNA-binding domain superfamily/Winged helix DNA-binding domain"/>
    <property type="match status" value="1"/>
</dbReference>
<feature type="domain" description="HTH gntR-type" evidence="4">
    <location>
        <begin position="9"/>
        <end position="76"/>
    </location>
</feature>
<dbReference type="EMBL" id="JAPKNK010000002">
    <property type="protein sequence ID" value="MCX5569110.1"/>
    <property type="molecule type" value="Genomic_DNA"/>
</dbReference>
<dbReference type="SUPFAM" id="SSF46785">
    <property type="entry name" value="Winged helix' DNA-binding domain"/>
    <property type="match status" value="1"/>
</dbReference>
<dbReference type="PANTHER" id="PTHR43537">
    <property type="entry name" value="TRANSCRIPTIONAL REGULATOR, GNTR FAMILY"/>
    <property type="match status" value="1"/>
</dbReference>
<keyword evidence="6" id="KW-1185">Reference proteome</keyword>
<name>A0A9X3E955_9HYPH</name>
<reference evidence="5" key="1">
    <citation type="submission" date="2022-11" db="EMBL/GenBank/DDBJ databases">
        <title>Biodiversity and phylogenetic relationships of bacteria.</title>
        <authorList>
            <person name="Machado R.A.R."/>
            <person name="Bhat A."/>
            <person name="Loulou A."/>
            <person name="Kallel S."/>
        </authorList>
    </citation>
    <scope>NUCLEOTIDE SEQUENCE</scope>
    <source>
        <strain evidence="5">K-TC2</strain>
    </source>
</reference>
<dbReference type="InterPro" id="IPR036390">
    <property type="entry name" value="WH_DNA-bd_sf"/>
</dbReference>
<dbReference type="AlphaFoldDB" id="A0A9X3E955"/>
<evidence type="ECO:0000259" key="4">
    <source>
        <dbReference type="PROSITE" id="PS50949"/>
    </source>
</evidence>
<dbReference type="PRINTS" id="PR00035">
    <property type="entry name" value="HTHGNTR"/>
</dbReference>
<dbReference type="Pfam" id="PF00392">
    <property type="entry name" value="GntR"/>
    <property type="match status" value="1"/>
</dbReference>
<proteinExistence type="predicted"/>
<dbReference type="InterPro" id="IPR036388">
    <property type="entry name" value="WH-like_DNA-bd_sf"/>
</dbReference>
<dbReference type="Proteomes" id="UP001144805">
    <property type="component" value="Unassembled WGS sequence"/>
</dbReference>
<dbReference type="Pfam" id="PF07729">
    <property type="entry name" value="FCD"/>
    <property type="match status" value="1"/>
</dbReference>
<dbReference type="Gene3D" id="1.20.120.530">
    <property type="entry name" value="GntR ligand-binding domain-like"/>
    <property type="match status" value="1"/>
</dbReference>
<dbReference type="SUPFAM" id="SSF48008">
    <property type="entry name" value="GntR ligand-binding domain-like"/>
    <property type="match status" value="1"/>
</dbReference>
<dbReference type="CDD" id="cd07377">
    <property type="entry name" value="WHTH_GntR"/>
    <property type="match status" value="1"/>
</dbReference>
<dbReference type="SMART" id="SM00345">
    <property type="entry name" value="HTH_GNTR"/>
    <property type="match status" value="1"/>
</dbReference>
<organism evidence="5 6">
    <name type="scientific">Kaistia nematophila</name>
    <dbReference type="NCBI Taxonomy" id="2994654"/>
    <lineage>
        <taxon>Bacteria</taxon>
        <taxon>Pseudomonadati</taxon>
        <taxon>Pseudomonadota</taxon>
        <taxon>Alphaproteobacteria</taxon>
        <taxon>Hyphomicrobiales</taxon>
        <taxon>Kaistiaceae</taxon>
        <taxon>Kaistia</taxon>
    </lineage>
</organism>
<gene>
    <name evidence="5" type="ORF">OSH07_07875</name>
</gene>